<protein>
    <submittedName>
        <fullName evidence="2">MarR family transcriptional regulator</fullName>
    </submittedName>
</protein>
<accession>A0ABS5TNB3</accession>
<organism evidence="2 3">
    <name type="scientific">Kineosporia corallincola</name>
    <dbReference type="NCBI Taxonomy" id="2835133"/>
    <lineage>
        <taxon>Bacteria</taxon>
        <taxon>Bacillati</taxon>
        <taxon>Actinomycetota</taxon>
        <taxon>Actinomycetes</taxon>
        <taxon>Kineosporiales</taxon>
        <taxon>Kineosporiaceae</taxon>
        <taxon>Kineosporia</taxon>
    </lineage>
</organism>
<comment type="caution">
    <text evidence="2">The sequence shown here is derived from an EMBL/GenBank/DDBJ whole genome shotgun (WGS) entry which is preliminary data.</text>
</comment>
<dbReference type="RefSeq" id="WP_214159135.1">
    <property type="nucleotide sequence ID" value="NZ_JAHBAY010000013.1"/>
</dbReference>
<gene>
    <name evidence="2" type="ORF">KIH74_26845</name>
</gene>
<dbReference type="SUPFAM" id="SSF46785">
    <property type="entry name" value="Winged helix' DNA-binding domain"/>
    <property type="match status" value="1"/>
</dbReference>
<feature type="domain" description="HTH marR-type" evidence="1">
    <location>
        <begin position="11"/>
        <end position="147"/>
    </location>
</feature>
<reference evidence="2 3" key="1">
    <citation type="submission" date="2021-05" db="EMBL/GenBank/DDBJ databases">
        <title>Kineosporia and Streptomyces sp. nov. two new marine actinobacteria isolated from Coral.</title>
        <authorList>
            <person name="Buangrab K."/>
            <person name="Sutthacheep M."/>
            <person name="Yeemin T."/>
            <person name="Harunari E."/>
            <person name="Igarashi Y."/>
            <person name="Kanchanasin P."/>
            <person name="Tanasupawat S."/>
            <person name="Phongsopitanun W."/>
        </authorList>
    </citation>
    <scope>NUCLEOTIDE SEQUENCE [LARGE SCALE GENOMIC DNA]</scope>
    <source>
        <strain evidence="2 3">J2-2</strain>
    </source>
</reference>
<dbReference type="InterPro" id="IPR039422">
    <property type="entry name" value="MarR/SlyA-like"/>
</dbReference>
<keyword evidence="3" id="KW-1185">Reference proteome</keyword>
<dbReference type="Proteomes" id="UP001197247">
    <property type="component" value="Unassembled WGS sequence"/>
</dbReference>
<dbReference type="PANTHER" id="PTHR33164:SF99">
    <property type="entry name" value="MARR FAMILY REGULATORY PROTEIN"/>
    <property type="match status" value="1"/>
</dbReference>
<dbReference type="Pfam" id="PF01047">
    <property type="entry name" value="MarR"/>
    <property type="match status" value="1"/>
</dbReference>
<proteinExistence type="predicted"/>
<dbReference type="Gene3D" id="1.10.10.10">
    <property type="entry name" value="Winged helix-like DNA-binding domain superfamily/Winged helix DNA-binding domain"/>
    <property type="match status" value="1"/>
</dbReference>
<sequence length="165" mass="18127">MNEPRWLDDEEQDAWRAMAGIVFALPAALDAQLQRDAGLTHFEYTVLAALSETEGRSLRMSLLATLANGSLSRLSHVVKRLEKQGWVRRATDPDDGRYTVATLTDDGYAKIVATAPGHVEAVRQLVLDPLTRAQTRQLREIGSRISRGLGVPAAGECPELNRPIP</sequence>
<dbReference type="PANTHER" id="PTHR33164">
    <property type="entry name" value="TRANSCRIPTIONAL REGULATOR, MARR FAMILY"/>
    <property type="match status" value="1"/>
</dbReference>
<name>A0ABS5TNB3_9ACTN</name>
<evidence type="ECO:0000259" key="1">
    <source>
        <dbReference type="PROSITE" id="PS50995"/>
    </source>
</evidence>
<evidence type="ECO:0000313" key="2">
    <source>
        <dbReference type="EMBL" id="MBT0772590.1"/>
    </source>
</evidence>
<dbReference type="InterPro" id="IPR000835">
    <property type="entry name" value="HTH_MarR-typ"/>
</dbReference>
<dbReference type="InterPro" id="IPR036388">
    <property type="entry name" value="WH-like_DNA-bd_sf"/>
</dbReference>
<dbReference type="SMART" id="SM00347">
    <property type="entry name" value="HTH_MARR"/>
    <property type="match status" value="1"/>
</dbReference>
<dbReference type="PROSITE" id="PS50995">
    <property type="entry name" value="HTH_MARR_2"/>
    <property type="match status" value="1"/>
</dbReference>
<evidence type="ECO:0000313" key="3">
    <source>
        <dbReference type="Proteomes" id="UP001197247"/>
    </source>
</evidence>
<dbReference type="EMBL" id="JAHBAY010000013">
    <property type="protein sequence ID" value="MBT0772590.1"/>
    <property type="molecule type" value="Genomic_DNA"/>
</dbReference>
<dbReference type="InterPro" id="IPR036390">
    <property type="entry name" value="WH_DNA-bd_sf"/>
</dbReference>